<evidence type="ECO:0000256" key="1">
    <source>
        <dbReference type="SAM" id="Phobius"/>
    </source>
</evidence>
<accession>A0A0C2TU10</accession>
<dbReference type="HOGENOM" id="CLU_109463_1_0_1"/>
<dbReference type="AlphaFoldDB" id="A0A0C2TU10"/>
<organism evidence="2 3">
    <name type="scientific">Amanita muscaria (strain Koide BX008)</name>
    <dbReference type="NCBI Taxonomy" id="946122"/>
    <lineage>
        <taxon>Eukaryota</taxon>
        <taxon>Fungi</taxon>
        <taxon>Dikarya</taxon>
        <taxon>Basidiomycota</taxon>
        <taxon>Agaricomycotina</taxon>
        <taxon>Agaricomycetes</taxon>
        <taxon>Agaricomycetidae</taxon>
        <taxon>Agaricales</taxon>
        <taxon>Pluteineae</taxon>
        <taxon>Amanitaceae</taxon>
        <taxon>Amanita</taxon>
    </lineage>
</organism>
<feature type="transmembrane region" description="Helical" evidence="1">
    <location>
        <begin position="83"/>
        <end position="106"/>
    </location>
</feature>
<evidence type="ECO:0008006" key="4">
    <source>
        <dbReference type="Google" id="ProtNLM"/>
    </source>
</evidence>
<name>A0A0C2TU10_AMAMK</name>
<evidence type="ECO:0000313" key="2">
    <source>
        <dbReference type="EMBL" id="KIL70804.1"/>
    </source>
</evidence>
<keyword evidence="3" id="KW-1185">Reference proteome</keyword>
<feature type="transmembrane region" description="Helical" evidence="1">
    <location>
        <begin position="133"/>
        <end position="156"/>
    </location>
</feature>
<sequence length="173" mass="19269">MSSYLSKANYHPFLFLLLTCCGMAELGLTAYLVTMGNESGTWPTERYHSLLIMILFNSSWTILFSAAYLVWMVDGNVQLLASVASSVIWLIITTVLWGLAAGLMYMTRSGGNCHGYATVSRCRQSLTVEALGWTEFGLCILALMATCLWVCGYSGARQQRQKFPLRESEQHLV</sequence>
<protein>
    <recommendedName>
        <fullName evidence="4">MARVEL domain-containing protein</fullName>
    </recommendedName>
</protein>
<feature type="transmembrane region" description="Helical" evidence="1">
    <location>
        <begin position="12"/>
        <end position="35"/>
    </location>
</feature>
<reference evidence="2 3" key="1">
    <citation type="submission" date="2014-04" db="EMBL/GenBank/DDBJ databases">
        <title>Evolutionary Origins and Diversification of the Mycorrhizal Mutualists.</title>
        <authorList>
            <consortium name="DOE Joint Genome Institute"/>
            <consortium name="Mycorrhizal Genomics Consortium"/>
            <person name="Kohler A."/>
            <person name="Kuo A."/>
            <person name="Nagy L.G."/>
            <person name="Floudas D."/>
            <person name="Copeland A."/>
            <person name="Barry K.W."/>
            <person name="Cichocki N."/>
            <person name="Veneault-Fourrey C."/>
            <person name="LaButti K."/>
            <person name="Lindquist E.A."/>
            <person name="Lipzen A."/>
            <person name="Lundell T."/>
            <person name="Morin E."/>
            <person name="Murat C."/>
            <person name="Riley R."/>
            <person name="Ohm R."/>
            <person name="Sun H."/>
            <person name="Tunlid A."/>
            <person name="Henrissat B."/>
            <person name="Grigoriev I.V."/>
            <person name="Hibbett D.S."/>
            <person name="Martin F."/>
        </authorList>
    </citation>
    <scope>NUCLEOTIDE SEQUENCE [LARGE SCALE GENOMIC DNA]</scope>
    <source>
        <strain evidence="2 3">Koide BX008</strain>
    </source>
</reference>
<evidence type="ECO:0000313" key="3">
    <source>
        <dbReference type="Proteomes" id="UP000054549"/>
    </source>
</evidence>
<keyword evidence="1" id="KW-0812">Transmembrane</keyword>
<keyword evidence="1" id="KW-0472">Membrane</keyword>
<dbReference type="EMBL" id="KN818223">
    <property type="protein sequence ID" value="KIL70804.1"/>
    <property type="molecule type" value="Genomic_DNA"/>
</dbReference>
<gene>
    <name evidence="2" type="ORF">M378DRAFT_66397</name>
</gene>
<keyword evidence="1" id="KW-1133">Transmembrane helix</keyword>
<dbReference type="OrthoDB" id="3226059at2759"/>
<proteinExistence type="predicted"/>
<dbReference type="InParanoid" id="A0A0C2TU10"/>
<dbReference type="Proteomes" id="UP000054549">
    <property type="component" value="Unassembled WGS sequence"/>
</dbReference>
<feature type="transmembrane region" description="Helical" evidence="1">
    <location>
        <begin position="47"/>
        <end position="71"/>
    </location>
</feature>